<dbReference type="EMBL" id="MN738962">
    <property type="protein sequence ID" value="QHT33297.1"/>
    <property type="molecule type" value="Genomic_DNA"/>
</dbReference>
<dbReference type="Pfam" id="PF09588">
    <property type="entry name" value="YqaJ"/>
    <property type="match status" value="1"/>
</dbReference>
<evidence type="ECO:0000259" key="2">
    <source>
        <dbReference type="Pfam" id="PF09588"/>
    </source>
</evidence>
<dbReference type="InterPro" id="IPR011604">
    <property type="entry name" value="PDDEXK-like_dom_sf"/>
</dbReference>
<sequence length="525" mass="59908">MTDACVQTDDIIINGIPLNEYLKNSSVEIKNECDIWLETESDTSGDEAEVEVEAPVGTYLTEEERQYFAESILECIDEVVRLNALHFSDPLFHTKLESAIYEIINSNLTDSNGIFQKDVFDIPDEIDEEIEEIVTYCIDAYFNSIVPPRSHPTSFITHHTSITDIARNIEYLNSIPQHEQRTPEWYIRRYNMITASSAWKAFKSDSNINQLVYEKCKPLSIVSSSSAPGRGEEDNSTSPEHAPQYINITEKTFVNVNSPLHWGQKYEELSRAIYEARNNTKVGEFGCIPHSDYPFLGASPDGINIDPSSPLYGRMLEIKNIVNRDITGTPLEEYWIQMQLQMEVCKCDESDFLETRFKEYVDEEAFLADSASDIDTEFCITAAGTLKGIITFFMKNGKPIYEYAPLNITQKDYDKWREDIIDKNADSMWVKNIYWYLDQYSCVLVKRNPIWFKAAIPVIERVWGIILNERVSGYEHRAPKKRSPPKKKTTNDDNNNVSVISSSSSSATPSSSGCLIVISDIDFNL</sequence>
<proteinExistence type="predicted"/>
<dbReference type="InterPro" id="IPR051703">
    <property type="entry name" value="NF-kappa-B_Signaling_Reg"/>
</dbReference>
<protein>
    <recommendedName>
        <fullName evidence="2">YqaJ viral recombinase domain-containing protein</fullName>
    </recommendedName>
</protein>
<dbReference type="CDD" id="cd22343">
    <property type="entry name" value="PDDEXK_lambda_exonuclease-like"/>
    <property type="match status" value="1"/>
</dbReference>
<dbReference type="PANTHER" id="PTHR46609">
    <property type="entry name" value="EXONUCLEASE, PHAGE-TYPE/RECB, C-TERMINAL DOMAIN-CONTAINING PROTEIN"/>
    <property type="match status" value="1"/>
</dbReference>
<feature type="compositionally biased region" description="Basic residues" evidence="1">
    <location>
        <begin position="478"/>
        <end position="488"/>
    </location>
</feature>
<dbReference type="InterPro" id="IPR011335">
    <property type="entry name" value="Restrct_endonuc-II-like"/>
</dbReference>
<dbReference type="Gene3D" id="3.90.320.10">
    <property type="match status" value="1"/>
</dbReference>
<reference evidence="3" key="1">
    <citation type="journal article" date="2020" name="Nature">
        <title>Giant virus diversity and host interactions through global metagenomics.</title>
        <authorList>
            <person name="Schulz F."/>
            <person name="Roux S."/>
            <person name="Paez-Espino D."/>
            <person name="Jungbluth S."/>
            <person name="Walsh D.A."/>
            <person name="Denef V.J."/>
            <person name="McMahon K.D."/>
            <person name="Konstantinidis K.T."/>
            <person name="Eloe-Fadrosh E.A."/>
            <person name="Kyrpides N.C."/>
            <person name="Woyke T."/>
        </authorList>
    </citation>
    <scope>NUCLEOTIDE SEQUENCE</scope>
    <source>
        <strain evidence="3">GVMAG-M-3300009161-34</strain>
    </source>
</reference>
<accession>A0A6C0EW18</accession>
<organism evidence="3">
    <name type="scientific">viral metagenome</name>
    <dbReference type="NCBI Taxonomy" id="1070528"/>
    <lineage>
        <taxon>unclassified sequences</taxon>
        <taxon>metagenomes</taxon>
        <taxon>organismal metagenomes</taxon>
    </lineage>
</organism>
<feature type="region of interest" description="Disordered" evidence="1">
    <location>
        <begin position="477"/>
        <end position="511"/>
    </location>
</feature>
<evidence type="ECO:0000313" key="3">
    <source>
        <dbReference type="EMBL" id="QHT33297.1"/>
    </source>
</evidence>
<feature type="domain" description="YqaJ viral recombinase" evidence="2">
    <location>
        <begin position="184"/>
        <end position="347"/>
    </location>
</feature>
<dbReference type="AlphaFoldDB" id="A0A6C0EW18"/>
<dbReference type="PANTHER" id="PTHR46609:SF8">
    <property type="entry name" value="YQAJ VIRAL RECOMBINASE DOMAIN-CONTAINING PROTEIN"/>
    <property type="match status" value="1"/>
</dbReference>
<dbReference type="SUPFAM" id="SSF52980">
    <property type="entry name" value="Restriction endonuclease-like"/>
    <property type="match status" value="1"/>
</dbReference>
<feature type="compositionally biased region" description="Low complexity" evidence="1">
    <location>
        <begin position="492"/>
        <end position="511"/>
    </location>
</feature>
<evidence type="ECO:0000256" key="1">
    <source>
        <dbReference type="SAM" id="MobiDB-lite"/>
    </source>
</evidence>
<name>A0A6C0EW18_9ZZZZ</name>
<dbReference type="InterPro" id="IPR019080">
    <property type="entry name" value="YqaJ_viral_recombinase"/>
</dbReference>